<dbReference type="VEuPathDB" id="FungiDB:An14g04340"/>
<gene>
    <name evidence="7" type="ORF">ABL_05417</name>
</gene>
<feature type="transmembrane region" description="Helical" evidence="5">
    <location>
        <begin position="459"/>
        <end position="481"/>
    </location>
</feature>
<feature type="transmembrane region" description="Helical" evidence="5">
    <location>
        <begin position="792"/>
        <end position="811"/>
    </location>
</feature>
<dbReference type="GO" id="GO:0022857">
    <property type="term" value="F:transmembrane transporter activity"/>
    <property type="evidence" value="ECO:0007669"/>
    <property type="project" value="InterPro"/>
</dbReference>
<evidence type="ECO:0000313" key="7">
    <source>
        <dbReference type="EMBL" id="GAQ42756.1"/>
    </source>
</evidence>
<evidence type="ECO:0000256" key="1">
    <source>
        <dbReference type="ARBA" id="ARBA00004141"/>
    </source>
</evidence>
<evidence type="ECO:0000256" key="2">
    <source>
        <dbReference type="ARBA" id="ARBA00022692"/>
    </source>
</evidence>
<evidence type="ECO:0000256" key="5">
    <source>
        <dbReference type="SAM" id="Phobius"/>
    </source>
</evidence>
<feature type="transmembrane region" description="Helical" evidence="5">
    <location>
        <begin position="554"/>
        <end position="573"/>
    </location>
</feature>
<dbReference type="Gene3D" id="1.20.1250.20">
    <property type="entry name" value="MFS general substrate transporter like domains"/>
    <property type="match status" value="1"/>
</dbReference>
<feature type="transmembrane region" description="Helical" evidence="5">
    <location>
        <begin position="624"/>
        <end position="646"/>
    </location>
</feature>
<dbReference type="OrthoDB" id="2351791at2759"/>
<dbReference type="VEuPathDB" id="FungiDB:An14g04330"/>
<dbReference type="PRINTS" id="PR00081">
    <property type="entry name" value="GDHRDH"/>
</dbReference>
<dbReference type="Proteomes" id="UP000068243">
    <property type="component" value="Unassembled WGS sequence"/>
</dbReference>
<dbReference type="Pfam" id="PF00106">
    <property type="entry name" value="adh_short"/>
    <property type="match status" value="1"/>
</dbReference>
<feature type="transmembrane region" description="Helical" evidence="5">
    <location>
        <begin position="487"/>
        <end position="507"/>
    </location>
</feature>
<dbReference type="VEuPathDB" id="FungiDB:M747DRAFT_347764"/>
<comment type="subcellular location">
    <subcellularLocation>
        <location evidence="1">Membrane</location>
        <topology evidence="1">Multi-pass membrane protein</topology>
    </subcellularLocation>
</comment>
<dbReference type="PANTHER" id="PTHR23501:SF149">
    <property type="entry name" value="MULTIDRUG TRANSPORTER, PUTATIVE (AFU_ORTHOLOGUE AFUA_5G10430)-RELATED"/>
    <property type="match status" value="1"/>
</dbReference>
<feature type="transmembrane region" description="Helical" evidence="5">
    <location>
        <begin position="729"/>
        <end position="752"/>
    </location>
</feature>
<dbReference type="VEuPathDB" id="FungiDB:ASPNIDRAFT2_1149104"/>
<dbReference type="VEuPathDB" id="FungiDB:ASPNIDRAFT2_1170195"/>
<dbReference type="InterPro" id="IPR057326">
    <property type="entry name" value="KR_dom"/>
</dbReference>
<evidence type="ECO:0000256" key="3">
    <source>
        <dbReference type="ARBA" id="ARBA00022989"/>
    </source>
</evidence>
<evidence type="ECO:0000259" key="6">
    <source>
        <dbReference type="SMART" id="SM00822"/>
    </source>
</evidence>
<dbReference type="SUPFAM" id="SSF51735">
    <property type="entry name" value="NAD(P)-binding Rossmann-fold domains"/>
    <property type="match status" value="1"/>
</dbReference>
<name>A0A117E1X2_ASPNG</name>
<proteinExistence type="predicted"/>
<protein>
    <submittedName>
        <fullName evidence="7">MFS multidrug transporter</fullName>
    </submittedName>
</protein>
<accession>A0A117E1X2</accession>
<dbReference type="PANTHER" id="PTHR23501">
    <property type="entry name" value="MAJOR FACILITATOR SUPERFAMILY"/>
    <property type="match status" value="1"/>
</dbReference>
<dbReference type="SUPFAM" id="SSF103473">
    <property type="entry name" value="MFS general substrate transporter"/>
    <property type="match status" value="1"/>
</dbReference>
<dbReference type="PaxDb" id="5061-CADANGAP00011149"/>
<reference evidence="8" key="1">
    <citation type="journal article" date="2016" name="Genome Announc.">
        <title>Draft genome sequence of Aspergillus niger strain An76.</title>
        <authorList>
            <person name="Gong W."/>
            <person name="Cheng Z."/>
            <person name="Zhang H."/>
            <person name="Liu L."/>
            <person name="Gao P."/>
            <person name="Wang L."/>
        </authorList>
    </citation>
    <scope>NUCLEOTIDE SEQUENCE [LARGE SCALE GENOMIC DNA]</scope>
    <source>
        <strain evidence="8">An76</strain>
    </source>
</reference>
<dbReference type="Gene3D" id="3.40.50.720">
    <property type="entry name" value="NAD(P)-binding Rossmann-like Domain"/>
    <property type="match status" value="1"/>
</dbReference>
<sequence length="825" mass="89226">MTTTNTTILITGAAGGIGLATSRHFNALHPTSTIILTDLPTHQETTESLIQGTFPHPEKAVFLPADILDWGQMTRLFRTIAREYGGVDVVVANAGMMESTSVLDLEDVDEETGELREGLEARRVVGVNLLGTLSTLRLAMYHMKEKEKKNGSIVLVASTSGYFGGTGVTAYVASKHGVVGLLRASQVTAQKYSIRVNAVAPFMTPTRMTAGFSQNWQDAGLEANSPERVAEVIEQVGMDTDRRGSCMLCEVLFDQRIPPRVVETVQRARERPAVPFLMGVEYIEFSHAKDGLEPQLCNCASSQNLVEIASAEHLRHNAAANLAAEWKLGVKEWLVLTCVSLLMTMDAFNATVVLPLITNLSATSEQPLGNTLWIEASYLLASAASQPFSVMLAAIFGVGPIALGAAVLATVGTGVCSGSMSLACLVPGRFVQGVGCGGVIATSLLMIDEVIPYPHQARFTGYAFQTRVIGAIVGLIFGGLLVDHAVWTFYASLGFCALGLLVIPFAVELRTYKRIAKCKACELDWQGAVLTFMGMGCLLIGVNWGGILYEWSNWHVLVVLGAGAASIIVLVLYESLWSVHPLFSSTIFSSIARTTLYLGSLLHGFLLSCHLLNCALYLRLVQDLSSAFEGLSLLTVFSPALLALILTEKVRLLRGPSIFPWMVRIGWLCSVLATGFFIILDDSTPPQIWVFILLGAGIGHSLLISGYHRGVHHIHQPSRDSEHYPASSILMYSLLRTWGMCIAVPVGGAIVLHRIVREEGAERSHLEFHAGEAVISQQGRDQKEMLVGGFRMLWRVMVGASALGGVSSLFVKRCIAECDVTSEND</sequence>
<feature type="transmembrane region" description="Helical" evidence="5">
    <location>
        <begin position="686"/>
        <end position="708"/>
    </location>
</feature>
<feature type="transmembrane region" description="Helical" evidence="5">
    <location>
        <begin position="528"/>
        <end position="548"/>
    </location>
</feature>
<feature type="domain" description="Ketoreductase" evidence="6">
    <location>
        <begin position="6"/>
        <end position="219"/>
    </location>
</feature>
<keyword evidence="3 5" id="KW-1133">Transmembrane helix</keyword>
<dbReference type="EMBL" id="BCMY01000008">
    <property type="protein sequence ID" value="GAQ42756.1"/>
    <property type="molecule type" value="Genomic_DNA"/>
</dbReference>
<dbReference type="VEuPathDB" id="FungiDB:ATCC64974_3710"/>
<dbReference type="InterPro" id="IPR002347">
    <property type="entry name" value="SDR_fam"/>
</dbReference>
<dbReference type="SMART" id="SM00822">
    <property type="entry name" value="PKS_KR"/>
    <property type="match status" value="1"/>
</dbReference>
<feature type="transmembrane region" description="Helical" evidence="5">
    <location>
        <begin position="594"/>
        <end position="618"/>
    </location>
</feature>
<dbReference type="Pfam" id="PF07690">
    <property type="entry name" value="MFS_1"/>
    <property type="match status" value="1"/>
</dbReference>
<dbReference type="InterPro" id="IPR036259">
    <property type="entry name" value="MFS_trans_sf"/>
</dbReference>
<organism evidence="7 8">
    <name type="scientific">Aspergillus niger</name>
    <dbReference type="NCBI Taxonomy" id="5061"/>
    <lineage>
        <taxon>Eukaryota</taxon>
        <taxon>Fungi</taxon>
        <taxon>Dikarya</taxon>
        <taxon>Ascomycota</taxon>
        <taxon>Pezizomycotina</taxon>
        <taxon>Eurotiomycetes</taxon>
        <taxon>Eurotiomycetidae</taxon>
        <taxon>Eurotiales</taxon>
        <taxon>Aspergillaceae</taxon>
        <taxon>Aspergillus</taxon>
        <taxon>Aspergillus subgen. Circumdati</taxon>
    </lineage>
</organism>
<dbReference type="AlphaFoldDB" id="A0A117E1X2"/>
<evidence type="ECO:0000313" key="8">
    <source>
        <dbReference type="Proteomes" id="UP000068243"/>
    </source>
</evidence>
<keyword evidence="2 5" id="KW-0812">Transmembrane</keyword>
<feature type="transmembrane region" description="Helical" evidence="5">
    <location>
        <begin position="658"/>
        <end position="680"/>
    </location>
</feature>
<evidence type="ECO:0000256" key="4">
    <source>
        <dbReference type="ARBA" id="ARBA00023136"/>
    </source>
</evidence>
<dbReference type="VEuPathDB" id="FungiDB:M747DRAFT_365976"/>
<comment type="caution">
    <text evidence="7">The sequence shown here is derived from an EMBL/GenBank/DDBJ whole genome shotgun (WGS) entry which is preliminary data.</text>
</comment>
<dbReference type="InterPro" id="IPR036291">
    <property type="entry name" value="NAD(P)-bd_dom_sf"/>
</dbReference>
<keyword evidence="4 5" id="KW-0472">Membrane</keyword>
<dbReference type="GO" id="GO:0005886">
    <property type="term" value="C:plasma membrane"/>
    <property type="evidence" value="ECO:0007669"/>
    <property type="project" value="TreeGrafter"/>
</dbReference>
<dbReference type="VEuPathDB" id="FungiDB:ATCC64974_3720"/>
<feature type="transmembrane region" description="Helical" evidence="5">
    <location>
        <begin position="429"/>
        <end position="447"/>
    </location>
</feature>
<dbReference type="InterPro" id="IPR011701">
    <property type="entry name" value="MFS"/>
</dbReference>